<keyword evidence="1" id="KW-0812">Transmembrane</keyword>
<keyword evidence="1" id="KW-0472">Membrane</keyword>
<protein>
    <submittedName>
        <fullName evidence="2">Uncharacterized protein</fullName>
    </submittedName>
</protein>
<reference evidence="2" key="1">
    <citation type="submission" date="2014-11" db="EMBL/GenBank/DDBJ databases">
        <authorList>
            <person name="Otto D Thomas"/>
            <person name="Naeem Raeece"/>
        </authorList>
    </citation>
    <scope>NUCLEOTIDE SEQUENCE</scope>
</reference>
<evidence type="ECO:0000256" key="1">
    <source>
        <dbReference type="SAM" id="Phobius"/>
    </source>
</evidence>
<dbReference type="EMBL" id="CDMZ01001547">
    <property type="protein sequence ID" value="CEM34196.1"/>
    <property type="molecule type" value="Genomic_DNA"/>
</dbReference>
<evidence type="ECO:0000313" key="2">
    <source>
        <dbReference type="EMBL" id="CEM34196.1"/>
    </source>
</evidence>
<feature type="transmembrane region" description="Helical" evidence="1">
    <location>
        <begin position="42"/>
        <end position="64"/>
    </location>
</feature>
<sequence length="311" mass="31082">MITYILSGETVLLDADKKHRYDEELKTEENPRRWNWGWYLRWGYSIVAMVGGVACIAAAGALTVASAGTLSVPALGLGAAGSALLTSGIKTGLKQWRDPNCTHTEFIKDAVVGAVQGAGGGAIGAVAAPAVAVAATGAAVGIAAGVGAATAASSHLIENGADLMATSGCLGTQVKQSISDARTQEEVFSWGNVERFGVGVALGAGSGLVAQGVAGALSGTTAASAAGVTDDAANVSRALFQKTLGGKPLSGGMQMVADAAGRVGGKAMRVMGRVAGSNHQASTVRPSTLLCRGGSGEGEDLPEWVEEDVEA</sequence>
<dbReference type="AlphaFoldDB" id="A0A0G4GTZ1"/>
<accession>A0A0G4GTZ1</accession>
<gene>
    <name evidence="2" type="ORF">Cvel_736</name>
</gene>
<feature type="transmembrane region" description="Helical" evidence="1">
    <location>
        <begin position="70"/>
        <end position="89"/>
    </location>
</feature>
<proteinExistence type="predicted"/>
<keyword evidence="1" id="KW-1133">Transmembrane helix</keyword>
<name>A0A0G4GTZ1_9ALVE</name>
<organism evidence="2">
    <name type="scientific">Chromera velia CCMP2878</name>
    <dbReference type="NCBI Taxonomy" id="1169474"/>
    <lineage>
        <taxon>Eukaryota</taxon>
        <taxon>Sar</taxon>
        <taxon>Alveolata</taxon>
        <taxon>Colpodellida</taxon>
        <taxon>Chromeraceae</taxon>
        <taxon>Chromera</taxon>
    </lineage>
</organism>
<dbReference type="VEuPathDB" id="CryptoDB:Cvel_736"/>